<dbReference type="AlphaFoldDB" id="A0A942U4W7"/>
<evidence type="ECO:0000256" key="2">
    <source>
        <dbReference type="ARBA" id="ARBA00022448"/>
    </source>
</evidence>
<dbReference type="Pfam" id="PF13458">
    <property type="entry name" value="Peripla_BP_6"/>
    <property type="match status" value="1"/>
</dbReference>
<accession>A0A942U4W7</accession>
<evidence type="ECO:0000256" key="4">
    <source>
        <dbReference type="ARBA" id="ARBA00022970"/>
    </source>
</evidence>
<dbReference type="InterPro" id="IPR000709">
    <property type="entry name" value="Leu_Ile_Val-bd"/>
</dbReference>
<dbReference type="EMBL" id="JAGYPF010000002">
    <property type="protein sequence ID" value="MBS4212462.1"/>
    <property type="molecule type" value="Genomic_DNA"/>
</dbReference>
<feature type="signal peptide" evidence="5">
    <location>
        <begin position="1"/>
        <end position="24"/>
    </location>
</feature>
<dbReference type="InterPro" id="IPR028081">
    <property type="entry name" value="Leu-bd"/>
</dbReference>
<evidence type="ECO:0000313" key="8">
    <source>
        <dbReference type="Proteomes" id="UP000679749"/>
    </source>
</evidence>
<proteinExistence type="inferred from homology"/>
<dbReference type="Proteomes" id="UP000679749">
    <property type="component" value="Unassembled WGS sequence"/>
</dbReference>
<keyword evidence="4" id="KW-0029">Amino-acid transport</keyword>
<evidence type="ECO:0000259" key="6">
    <source>
        <dbReference type="Pfam" id="PF13458"/>
    </source>
</evidence>
<sequence>MRKILNKSFLLFTVLLLVVLTACSNNSETSGKKGDSKESGKAVEAKIGVVSYLTGPGAAYGEAITNGFNLAKKEINAKGDVKIDLVVEDSAGKQEQALSAAQKLMSDDSIVALLGPTLSTEMNVVGPEADLNGIPIMGTSTTAEGIPQIGDYVFRNSLPEALAIPAAVKKAVDKYKVKKVAILYGNDDVFTKSGYDTMKKTAEKMKLDVVTTETFQKGQADYNAQLTKIKGLQPDLILCSALYNEGAVIMDQARKLGIDVPFVGGNGFNSPQVIQIAGQAADGLIVATPWFGDKQDPKVQEFVKKYESEYGKKPDQFAAQAYDALYIMAEALKNAGEADRDALRDSLAEIKDFPGILGKFSFDKDGDVVMDPTVLIIKDGKFQIFE</sequence>
<gene>
    <name evidence="7" type="ORF">KHA99_08400</name>
</gene>
<keyword evidence="2" id="KW-0813">Transport</keyword>
<evidence type="ECO:0000256" key="1">
    <source>
        <dbReference type="ARBA" id="ARBA00010062"/>
    </source>
</evidence>
<dbReference type="SUPFAM" id="SSF53822">
    <property type="entry name" value="Periplasmic binding protein-like I"/>
    <property type="match status" value="1"/>
</dbReference>
<dbReference type="RefSeq" id="WP_213117016.1">
    <property type="nucleotide sequence ID" value="NZ_JAGYPF010000002.1"/>
</dbReference>
<dbReference type="PANTHER" id="PTHR30483">
    <property type="entry name" value="LEUCINE-SPECIFIC-BINDING PROTEIN"/>
    <property type="match status" value="1"/>
</dbReference>
<evidence type="ECO:0000256" key="5">
    <source>
        <dbReference type="SAM" id="SignalP"/>
    </source>
</evidence>
<dbReference type="PANTHER" id="PTHR30483:SF6">
    <property type="entry name" value="PERIPLASMIC BINDING PROTEIN OF ABC TRANSPORTER FOR NATURAL AMINO ACIDS"/>
    <property type="match status" value="1"/>
</dbReference>
<evidence type="ECO:0000256" key="3">
    <source>
        <dbReference type="ARBA" id="ARBA00022729"/>
    </source>
</evidence>
<comment type="caution">
    <text evidence="7">The sequence shown here is derived from an EMBL/GenBank/DDBJ whole genome shotgun (WGS) entry which is preliminary data.</text>
</comment>
<dbReference type="GO" id="GO:0006865">
    <property type="term" value="P:amino acid transport"/>
    <property type="evidence" value="ECO:0007669"/>
    <property type="project" value="UniProtKB-KW"/>
</dbReference>
<comment type="similarity">
    <text evidence="1">Belongs to the leucine-binding protein family.</text>
</comment>
<reference evidence="7" key="1">
    <citation type="submission" date="2021-05" db="EMBL/GenBank/DDBJ databases">
        <title>Novel Bacillus species.</title>
        <authorList>
            <person name="Liu G."/>
        </authorList>
    </citation>
    <scope>NUCLEOTIDE SEQUENCE</scope>
    <source>
        <strain evidence="7">FJAT-49825</strain>
    </source>
</reference>
<protein>
    <submittedName>
        <fullName evidence="7">ABC transporter substrate-binding protein</fullName>
    </submittedName>
</protein>
<dbReference type="PRINTS" id="PR00337">
    <property type="entry name" value="LEUILEVALBP"/>
</dbReference>
<dbReference type="PROSITE" id="PS51257">
    <property type="entry name" value="PROKAR_LIPOPROTEIN"/>
    <property type="match status" value="1"/>
</dbReference>
<dbReference type="CDD" id="cd06348">
    <property type="entry name" value="PBP1_ABC_HAAT-like"/>
    <property type="match status" value="1"/>
</dbReference>
<keyword evidence="3 5" id="KW-0732">Signal</keyword>
<feature type="domain" description="Leucine-binding protein" evidence="6">
    <location>
        <begin position="45"/>
        <end position="378"/>
    </location>
</feature>
<organism evidence="7 8">
    <name type="scientific">Neobacillus rhizophilus</name>
    <dbReference type="NCBI Taxonomy" id="2833579"/>
    <lineage>
        <taxon>Bacteria</taxon>
        <taxon>Bacillati</taxon>
        <taxon>Bacillota</taxon>
        <taxon>Bacilli</taxon>
        <taxon>Bacillales</taxon>
        <taxon>Bacillaceae</taxon>
        <taxon>Neobacillus</taxon>
    </lineage>
</organism>
<keyword evidence="8" id="KW-1185">Reference proteome</keyword>
<dbReference type="InterPro" id="IPR051010">
    <property type="entry name" value="BCAA_transport"/>
</dbReference>
<evidence type="ECO:0000313" key="7">
    <source>
        <dbReference type="EMBL" id="MBS4212462.1"/>
    </source>
</evidence>
<dbReference type="InterPro" id="IPR028082">
    <property type="entry name" value="Peripla_BP_I"/>
</dbReference>
<name>A0A942U4W7_9BACI</name>
<dbReference type="Gene3D" id="3.40.50.2300">
    <property type="match status" value="2"/>
</dbReference>
<feature type="chain" id="PRO_5038542176" evidence="5">
    <location>
        <begin position="25"/>
        <end position="386"/>
    </location>
</feature>